<dbReference type="AlphaFoldDB" id="A0A4Y3IPZ4"/>
<dbReference type="GO" id="GO:0009331">
    <property type="term" value="C:glycerol-3-phosphate dehydrogenase (FAD) complex"/>
    <property type="evidence" value="ECO:0007669"/>
    <property type="project" value="UniProtKB-UniRule"/>
</dbReference>
<comment type="cofactor">
    <cofactor evidence="1 6">
        <name>FAD</name>
        <dbReference type="ChEBI" id="CHEBI:57692"/>
    </cofactor>
</comment>
<proteinExistence type="inferred from homology"/>
<comment type="catalytic activity">
    <reaction evidence="6">
        <text>a quinone + sn-glycerol 3-phosphate = dihydroxyacetone phosphate + a quinol</text>
        <dbReference type="Rhea" id="RHEA:18977"/>
        <dbReference type="ChEBI" id="CHEBI:24646"/>
        <dbReference type="ChEBI" id="CHEBI:57597"/>
        <dbReference type="ChEBI" id="CHEBI:57642"/>
        <dbReference type="ChEBI" id="CHEBI:132124"/>
        <dbReference type="EC" id="1.1.5.3"/>
    </reaction>
</comment>
<dbReference type="InterPro" id="IPR036188">
    <property type="entry name" value="FAD/NAD-bd_sf"/>
</dbReference>
<dbReference type="NCBIfam" id="NF008899">
    <property type="entry name" value="PRK12266.1"/>
    <property type="match status" value="1"/>
</dbReference>
<dbReference type="EMBL" id="BJLH01000012">
    <property type="protein sequence ID" value="GEA61563.1"/>
    <property type="molecule type" value="Genomic_DNA"/>
</dbReference>
<dbReference type="PROSITE" id="PS00978">
    <property type="entry name" value="FAD_G3PDH_2"/>
    <property type="match status" value="1"/>
</dbReference>
<evidence type="ECO:0000256" key="2">
    <source>
        <dbReference type="ARBA" id="ARBA00007330"/>
    </source>
</evidence>
<dbReference type="PROSITE" id="PS00977">
    <property type="entry name" value="FAD_G3PDH_1"/>
    <property type="match status" value="1"/>
</dbReference>
<dbReference type="Pfam" id="PF01266">
    <property type="entry name" value="DAO"/>
    <property type="match status" value="1"/>
</dbReference>
<evidence type="ECO:0000259" key="7">
    <source>
        <dbReference type="Pfam" id="PF01266"/>
    </source>
</evidence>
<name>A0A4Y3IPZ4_9VIBR</name>
<gene>
    <name evidence="9" type="ORF">VCO01S_27560</name>
</gene>
<dbReference type="RefSeq" id="WP_141271924.1">
    <property type="nucleotide sequence ID" value="NZ_BJLH01000012.1"/>
</dbReference>
<dbReference type="NCBIfam" id="NF009906">
    <property type="entry name" value="PRK13369.1"/>
    <property type="match status" value="1"/>
</dbReference>
<evidence type="ECO:0000256" key="6">
    <source>
        <dbReference type="RuleBase" id="RU361217"/>
    </source>
</evidence>
<comment type="similarity">
    <text evidence="2 6">Belongs to the FAD-dependent glycerol-3-phosphate dehydrogenase family.</text>
</comment>
<dbReference type="GO" id="GO:0004368">
    <property type="term" value="F:glycerol-3-phosphate dehydrogenase (quinone) activity"/>
    <property type="evidence" value="ECO:0007669"/>
    <property type="project" value="UniProtKB-EC"/>
</dbReference>
<evidence type="ECO:0000256" key="1">
    <source>
        <dbReference type="ARBA" id="ARBA00001974"/>
    </source>
</evidence>
<protein>
    <recommendedName>
        <fullName evidence="6">Glycerol-3-phosphate dehydrogenase</fullName>
        <ecNumber evidence="6">1.1.5.3</ecNumber>
    </recommendedName>
</protein>
<dbReference type="EC" id="1.1.5.3" evidence="6"/>
<keyword evidence="10" id="KW-1185">Reference proteome</keyword>
<keyword evidence="3 6" id="KW-0285">Flavoprotein</keyword>
<sequence>MNQARSERLQHDRKQSQILDIIVVGGGINGVGIAADSVSRGLSTALFEAKDFASATSSASSKLIHGGLRYLEHYEFRLVSEALAEREVILKKAPHIARPMRFRLPHRPFLRPAWMIRTGMYLYDYLSTRNSLPASCKVSLSDDGIMYDEFKVGFEYSDCWVDDARLVVLNAMQAKENGAEVRNYCEVVSVTQQDKIWTVELLDHRTGDRLTRQSRCVVNATGPWVKQFITDTVQTKSPMGIRLIKGSHIIVPKIYSQEFAYILQNQDGRIVFVIPYLDKYSLIGTTDVEYTGDPRKVAISNKEIDYLLDVVNQHFKHTTFKDDIISSFSGVRPLCDDESDSPQAITRDYTLTLQHSLETAPLLSVFGGKLTTYRKLANAALGKLERFFTEMHPCSTESTLLPGAEQFDKQGLLAQLRELAPFVDQEIIGRWVSIYGSRALIIAHSLREEQNLGERFSAQLYAAEVDYLFEHEFVHSAEDIIYRRTKLYLEMSQFEVNALERYLLIKAQEIKQANPQKRNNEEIVSSRLNLT</sequence>
<dbReference type="InterPro" id="IPR006076">
    <property type="entry name" value="FAD-dep_OxRdtase"/>
</dbReference>
<dbReference type="OrthoDB" id="9766796at2"/>
<evidence type="ECO:0000313" key="9">
    <source>
        <dbReference type="EMBL" id="GEA61563.1"/>
    </source>
</evidence>
<dbReference type="Gene3D" id="1.10.8.870">
    <property type="entry name" value="Alpha-glycerophosphate oxidase, cap domain"/>
    <property type="match status" value="1"/>
</dbReference>
<dbReference type="Gene3D" id="3.30.9.10">
    <property type="entry name" value="D-Amino Acid Oxidase, subunit A, domain 2"/>
    <property type="match status" value="1"/>
</dbReference>
<organism evidence="9 10">
    <name type="scientific">Vibrio comitans NBRC 102076</name>
    <dbReference type="NCBI Taxonomy" id="1219078"/>
    <lineage>
        <taxon>Bacteria</taxon>
        <taxon>Pseudomonadati</taxon>
        <taxon>Pseudomonadota</taxon>
        <taxon>Gammaproteobacteria</taxon>
        <taxon>Vibrionales</taxon>
        <taxon>Vibrionaceae</taxon>
        <taxon>Vibrio</taxon>
    </lineage>
</organism>
<dbReference type="Gene3D" id="3.50.50.60">
    <property type="entry name" value="FAD/NAD(P)-binding domain"/>
    <property type="match status" value="1"/>
</dbReference>
<comment type="caution">
    <text evidence="9">The sequence shown here is derived from an EMBL/GenBank/DDBJ whole genome shotgun (WGS) entry which is preliminary data.</text>
</comment>
<dbReference type="PRINTS" id="PR01001">
    <property type="entry name" value="FADG3PDH"/>
</dbReference>
<evidence type="ECO:0000256" key="4">
    <source>
        <dbReference type="ARBA" id="ARBA00022827"/>
    </source>
</evidence>
<keyword evidence="4" id="KW-0274">FAD</keyword>
<accession>A0A4Y3IPZ4</accession>
<feature type="domain" description="Alpha-glycerophosphate oxidase C-terminal" evidence="8">
    <location>
        <begin position="394"/>
        <end position="511"/>
    </location>
</feature>
<evidence type="ECO:0000256" key="5">
    <source>
        <dbReference type="ARBA" id="ARBA00023002"/>
    </source>
</evidence>
<evidence type="ECO:0000256" key="3">
    <source>
        <dbReference type="ARBA" id="ARBA00022630"/>
    </source>
</evidence>
<evidence type="ECO:0000313" key="10">
    <source>
        <dbReference type="Proteomes" id="UP000318242"/>
    </source>
</evidence>
<dbReference type="InterPro" id="IPR000447">
    <property type="entry name" value="G3P_DH_FAD-dep"/>
</dbReference>
<dbReference type="InterPro" id="IPR038299">
    <property type="entry name" value="DAO_C_sf"/>
</dbReference>
<dbReference type="PANTHER" id="PTHR11985">
    <property type="entry name" value="GLYCEROL-3-PHOSPHATE DEHYDROGENASE"/>
    <property type="match status" value="1"/>
</dbReference>
<dbReference type="InterPro" id="IPR031656">
    <property type="entry name" value="DAO_C"/>
</dbReference>
<keyword evidence="5 6" id="KW-0560">Oxidoreductase</keyword>
<reference evidence="9 10" key="1">
    <citation type="submission" date="2019-06" db="EMBL/GenBank/DDBJ databases">
        <title>Whole genome shotgun sequence of Vibrio comitans NBRC 102076.</title>
        <authorList>
            <person name="Hosoyama A."/>
            <person name="Uohara A."/>
            <person name="Ohji S."/>
            <person name="Ichikawa N."/>
        </authorList>
    </citation>
    <scope>NUCLEOTIDE SEQUENCE [LARGE SCALE GENOMIC DNA]</scope>
    <source>
        <strain evidence="9 10">NBRC 102076</strain>
    </source>
</reference>
<dbReference type="Pfam" id="PF16901">
    <property type="entry name" value="DAO_C"/>
    <property type="match status" value="1"/>
</dbReference>
<dbReference type="PANTHER" id="PTHR11985:SF15">
    <property type="entry name" value="GLYCEROL-3-PHOSPHATE DEHYDROGENASE, MITOCHONDRIAL"/>
    <property type="match status" value="1"/>
</dbReference>
<feature type="domain" description="FAD dependent oxidoreductase" evidence="7">
    <location>
        <begin position="20"/>
        <end position="373"/>
    </location>
</feature>
<dbReference type="GO" id="GO:0046168">
    <property type="term" value="P:glycerol-3-phosphate catabolic process"/>
    <property type="evidence" value="ECO:0007669"/>
    <property type="project" value="TreeGrafter"/>
</dbReference>
<dbReference type="SUPFAM" id="SSF51905">
    <property type="entry name" value="FAD/NAD(P)-binding domain"/>
    <property type="match status" value="1"/>
</dbReference>
<dbReference type="Proteomes" id="UP000318242">
    <property type="component" value="Unassembled WGS sequence"/>
</dbReference>
<evidence type="ECO:0000259" key="8">
    <source>
        <dbReference type="Pfam" id="PF16901"/>
    </source>
</evidence>